<sequence>TQWIHPPEPVLALERQQFHPPSLYQPRVFLWLPHFFVSCLKCPKCHTTLEKNGALPPRRIVDVDSCFYIITYYCRDGCKSYFHGWSEPFLRSLPGYLRLAFPAILSRKSGIFRNVLMMSRVGNQHKMGPSGLRAMLFEMHTHRYNTLSRGGV</sequence>
<reference evidence="2 3" key="1">
    <citation type="journal article" date="2024" name="J Genomics">
        <title>Draft genome sequencing and assembly of Favolaschia claudopus CIRM-BRFM 2984 isolated from oak limbs.</title>
        <authorList>
            <person name="Navarro D."/>
            <person name="Drula E."/>
            <person name="Chaduli D."/>
            <person name="Cazenave R."/>
            <person name="Ahrendt S."/>
            <person name="Wang J."/>
            <person name="Lipzen A."/>
            <person name="Daum C."/>
            <person name="Barry K."/>
            <person name="Grigoriev I.V."/>
            <person name="Favel A."/>
            <person name="Rosso M.N."/>
            <person name="Martin F."/>
        </authorList>
    </citation>
    <scope>NUCLEOTIDE SEQUENCE [LARGE SCALE GENOMIC DNA]</scope>
    <source>
        <strain evidence="2 3">CIRM-BRFM 2984</strain>
    </source>
</reference>
<feature type="domain" description="DUF6729" evidence="1">
    <location>
        <begin position="2"/>
        <end position="144"/>
    </location>
</feature>
<dbReference type="AlphaFoldDB" id="A0AAV9Z7G4"/>
<accession>A0AAV9Z7G4</accession>
<evidence type="ECO:0000313" key="2">
    <source>
        <dbReference type="EMBL" id="KAK6972284.1"/>
    </source>
</evidence>
<feature type="non-terminal residue" evidence="2">
    <location>
        <position position="1"/>
    </location>
</feature>
<dbReference type="EMBL" id="JAWWNJ010000190">
    <property type="protein sequence ID" value="KAK6972284.1"/>
    <property type="molecule type" value="Genomic_DNA"/>
</dbReference>
<evidence type="ECO:0000313" key="3">
    <source>
        <dbReference type="Proteomes" id="UP001362999"/>
    </source>
</evidence>
<comment type="caution">
    <text evidence="2">The sequence shown here is derived from an EMBL/GenBank/DDBJ whole genome shotgun (WGS) entry which is preliminary data.</text>
</comment>
<protein>
    <recommendedName>
        <fullName evidence="1">DUF6729 domain-containing protein</fullName>
    </recommendedName>
</protein>
<organism evidence="2 3">
    <name type="scientific">Favolaschia claudopus</name>
    <dbReference type="NCBI Taxonomy" id="2862362"/>
    <lineage>
        <taxon>Eukaryota</taxon>
        <taxon>Fungi</taxon>
        <taxon>Dikarya</taxon>
        <taxon>Basidiomycota</taxon>
        <taxon>Agaricomycotina</taxon>
        <taxon>Agaricomycetes</taxon>
        <taxon>Agaricomycetidae</taxon>
        <taxon>Agaricales</taxon>
        <taxon>Marasmiineae</taxon>
        <taxon>Mycenaceae</taxon>
        <taxon>Favolaschia</taxon>
    </lineage>
</organism>
<dbReference type="Pfam" id="PF20499">
    <property type="entry name" value="DUF6729"/>
    <property type="match status" value="1"/>
</dbReference>
<dbReference type="InterPro" id="IPR046616">
    <property type="entry name" value="DUF6729"/>
</dbReference>
<keyword evidence="3" id="KW-1185">Reference proteome</keyword>
<dbReference type="Proteomes" id="UP001362999">
    <property type="component" value="Unassembled WGS sequence"/>
</dbReference>
<gene>
    <name evidence="2" type="ORF">R3P38DRAFT_2584716</name>
</gene>
<proteinExistence type="predicted"/>
<name>A0AAV9Z7G4_9AGAR</name>
<evidence type="ECO:0000259" key="1">
    <source>
        <dbReference type="Pfam" id="PF20499"/>
    </source>
</evidence>